<name>A0A8K0T3A7_9HYPO</name>
<dbReference type="Proteomes" id="UP000813444">
    <property type="component" value="Unassembled WGS sequence"/>
</dbReference>
<gene>
    <name evidence="1" type="ORF">B0I35DRAFT_425135</name>
</gene>
<dbReference type="AlphaFoldDB" id="A0A8K0T3A7"/>
<dbReference type="EMBL" id="JAGPNK010000003">
    <property type="protein sequence ID" value="KAH7324883.1"/>
    <property type="molecule type" value="Genomic_DNA"/>
</dbReference>
<reference evidence="1" key="1">
    <citation type="journal article" date="2021" name="Nat. Commun.">
        <title>Genetic determinants of endophytism in the Arabidopsis root mycobiome.</title>
        <authorList>
            <person name="Mesny F."/>
            <person name="Miyauchi S."/>
            <person name="Thiergart T."/>
            <person name="Pickel B."/>
            <person name="Atanasova L."/>
            <person name="Karlsson M."/>
            <person name="Huettel B."/>
            <person name="Barry K.W."/>
            <person name="Haridas S."/>
            <person name="Chen C."/>
            <person name="Bauer D."/>
            <person name="Andreopoulos W."/>
            <person name="Pangilinan J."/>
            <person name="LaButti K."/>
            <person name="Riley R."/>
            <person name="Lipzen A."/>
            <person name="Clum A."/>
            <person name="Drula E."/>
            <person name="Henrissat B."/>
            <person name="Kohler A."/>
            <person name="Grigoriev I.V."/>
            <person name="Martin F.M."/>
            <person name="Hacquard S."/>
        </authorList>
    </citation>
    <scope>NUCLEOTIDE SEQUENCE</scope>
    <source>
        <strain evidence="1">MPI-CAGE-CH-0235</strain>
    </source>
</reference>
<evidence type="ECO:0000313" key="1">
    <source>
        <dbReference type="EMBL" id="KAH7324883.1"/>
    </source>
</evidence>
<protein>
    <submittedName>
        <fullName evidence="1">Uncharacterized protein</fullName>
    </submittedName>
</protein>
<sequence>MDSWQPHGLITLPGMEALYLSAKTATSDPRENAATLLFQYLFQKRLFSEREFSCHSQVFPDDTEIEPCNLGIKYWTYDNTWQTLCFVEARGANHQTGTQVTALEEQVTGYCRRFLHANPDARRVFACTIVGASIRCWSFTRGDDLLEGFWGLDHEREHEREPLAHYLDVGIESNKQTLVDAFNFVKQNGDYGAALF</sequence>
<proteinExistence type="predicted"/>
<comment type="caution">
    <text evidence="1">The sequence shown here is derived from an EMBL/GenBank/DDBJ whole genome shotgun (WGS) entry which is preliminary data.</text>
</comment>
<evidence type="ECO:0000313" key="2">
    <source>
        <dbReference type="Proteomes" id="UP000813444"/>
    </source>
</evidence>
<organism evidence="1 2">
    <name type="scientific">Stachybotrys elegans</name>
    <dbReference type="NCBI Taxonomy" id="80388"/>
    <lineage>
        <taxon>Eukaryota</taxon>
        <taxon>Fungi</taxon>
        <taxon>Dikarya</taxon>
        <taxon>Ascomycota</taxon>
        <taxon>Pezizomycotina</taxon>
        <taxon>Sordariomycetes</taxon>
        <taxon>Hypocreomycetidae</taxon>
        <taxon>Hypocreales</taxon>
        <taxon>Stachybotryaceae</taxon>
        <taxon>Stachybotrys</taxon>
    </lineage>
</organism>
<keyword evidence="2" id="KW-1185">Reference proteome</keyword>
<accession>A0A8K0T3A7</accession>
<dbReference type="OrthoDB" id="5418574at2759"/>